<evidence type="ECO:0000313" key="2">
    <source>
        <dbReference type="Proteomes" id="UP000193484"/>
    </source>
</evidence>
<organism evidence="1 2">
    <name type="scientific">Mycolicibacterium fallax</name>
    <name type="common">Mycobacterium fallax</name>
    <dbReference type="NCBI Taxonomy" id="1793"/>
    <lineage>
        <taxon>Bacteria</taxon>
        <taxon>Bacillati</taxon>
        <taxon>Actinomycetota</taxon>
        <taxon>Actinomycetes</taxon>
        <taxon>Mycobacteriales</taxon>
        <taxon>Mycobacteriaceae</taxon>
        <taxon>Mycolicibacterium</taxon>
    </lineage>
</organism>
<dbReference type="RefSeq" id="WP_085092512.1">
    <property type="nucleotide sequence ID" value="NZ_JACKRW010000184.1"/>
</dbReference>
<accession>A0A1X1RMJ4</accession>
<reference evidence="1 2" key="1">
    <citation type="submission" date="2016-01" db="EMBL/GenBank/DDBJ databases">
        <title>The new phylogeny of the genus Mycobacterium.</title>
        <authorList>
            <person name="Tarcisio F."/>
            <person name="Conor M."/>
            <person name="Antonella G."/>
            <person name="Elisabetta G."/>
            <person name="Giulia F.S."/>
            <person name="Sara T."/>
            <person name="Anna F."/>
            <person name="Clotilde B."/>
            <person name="Roberto B."/>
            <person name="Veronica D.S."/>
            <person name="Fabio R."/>
            <person name="Monica P."/>
            <person name="Olivier J."/>
            <person name="Enrico T."/>
            <person name="Nicola S."/>
        </authorList>
    </citation>
    <scope>NUCLEOTIDE SEQUENCE [LARGE SCALE GENOMIC DNA]</scope>
    <source>
        <strain evidence="1 2">DSM 44179</strain>
    </source>
</reference>
<protein>
    <submittedName>
        <fullName evidence="1">Uncharacterized protein</fullName>
    </submittedName>
</protein>
<keyword evidence="2" id="KW-1185">Reference proteome</keyword>
<proteinExistence type="predicted"/>
<dbReference type="EMBL" id="LQOJ01000007">
    <property type="protein sequence ID" value="ORV09677.1"/>
    <property type="molecule type" value="Genomic_DNA"/>
</dbReference>
<comment type="caution">
    <text evidence="1">The sequence shown here is derived from an EMBL/GenBank/DDBJ whole genome shotgun (WGS) entry which is preliminary data.</text>
</comment>
<dbReference type="Proteomes" id="UP000193484">
    <property type="component" value="Unassembled WGS sequence"/>
</dbReference>
<name>A0A1X1RMJ4_MYCFA</name>
<sequence length="87" mass="9293">MTDLTDVATLLNALRDLLDKDLIDARSPFKGDAVGLVDGALDDLRASGFVQADQVTNYAADRGVRGDLAHALFGAERCRQAINSGKF</sequence>
<dbReference type="AlphaFoldDB" id="A0A1X1RMJ4"/>
<evidence type="ECO:0000313" key="1">
    <source>
        <dbReference type="EMBL" id="ORV09677.1"/>
    </source>
</evidence>
<gene>
    <name evidence="1" type="ORF">AWC04_01280</name>
</gene>